<gene>
    <name evidence="1" type="ORF">MC79_020600</name>
</gene>
<geneLocation type="plasmid" evidence="1">
    <name>unnamed2</name>
</geneLocation>
<keyword evidence="1" id="KW-0614">Plasmid</keyword>
<sequence>MTMYQDLPSVLNLINCESPFPCNQASCAQGIADKNSFVEFIVAHKSAGNLHEWNLSYVDRFNRLIKVFYHDHMILHARINMKTGIVNLIAYTVFTDKISSLEAEYLVEQIRQHLDHF</sequence>
<evidence type="ECO:0000313" key="1">
    <source>
        <dbReference type="EMBL" id="AXO20932.1"/>
    </source>
</evidence>
<proteinExistence type="predicted"/>
<organism evidence="1">
    <name type="scientific">Providencia stuartii</name>
    <dbReference type="NCBI Taxonomy" id="588"/>
    <lineage>
        <taxon>Bacteria</taxon>
        <taxon>Pseudomonadati</taxon>
        <taxon>Pseudomonadota</taxon>
        <taxon>Gammaproteobacteria</taxon>
        <taxon>Enterobacterales</taxon>
        <taxon>Morganellaceae</taxon>
        <taxon>Providencia</taxon>
    </lineage>
</organism>
<name>A0A346H4U9_PROST</name>
<dbReference type="RefSeq" id="WP_050485025.1">
    <property type="nucleotide sequence ID" value="NZ_CP031510.1"/>
</dbReference>
<dbReference type="AlphaFoldDB" id="A0A346H4U9"/>
<dbReference type="EMBL" id="CP031510">
    <property type="protein sequence ID" value="AXO20932.1"/>
    <property type="molecule type" value="Genomic_DNA"/>
</dbReference>
<reference evidence="1" key="1">
    <citation type="submission" date="2018-01" db="EMBL/GenBank/DDBJ databases">
        <title>FDA dAtabase for Regulatory Grade micrObial Sequences (FDA-ARGOS): Supporting development and validation of Infectious Disease Dx tests.</title>
        <authorList>
            <person name="Sichtig H."/>
            <person name="Goldberg B."/>
            <person name="Campos J."/>
            <person name="Hobson J."/>
            <person name="Sadzewicz L."/>
            <person name="Tallon L."/>
            <person name="Nagaraj S."/>
            <person name="Vavikolanu K."/>
            <person name="Aluvathingal J."/>
            <person name="Nadendla S."/>
            <person name="Sengamalay N."/>
        </authorList>
    </citation>
    <scope>NUCLEOTIDE SEQUENCE</scope>
    <source>
        <strain evidence="1">FDAARGOS_87</strain>
        <plasmid evidence="1">unnamed2</plasmid>
    </source>
</reference>
<protein>
    <submittedName>
        <fullName evidence="1">Uncharacterized protein</fullName>
    </submittedName>
</protein>
<accession>A0A346H4U9</accession>